<comment type="caution">
    <text evidence="2">The sequence shown here is derived from an EMBL/GenBank/DDBJ whole genome shotgun (WGS) entry which is preliminary data.</text>
</comment>
<dbReference type="OrthoDB" id="7446256at2"/>
<feature type="transmembrane region" description="Helical" evidence="1">
    <location>
        <begin position="188"/>
        <end position="206"/>
    </location>
</feature>
<dbReference type="InterPro" id="IPR022134">
    <property type="entry name" value="DUF3667"/>
</dbReference>
<reference evidence="2 3" key="1">
    <citation type="submission" date="2018-01" db="EMBL/GenBank/DDBJ databases">
        <authorList>
            <person name="Gaut B.S."/>
            <person name="Morton B.R."/>
            <person name="Clegg M.T."/>
            <person name="Duvall M.R."/>
        </authorList>
    </citation>
    <scope>NUCLEOTIDE SEQUENCE [LARGE SCALE GENOMIC DNA]</scope>
    <source>
        <strain evidence="2 3">HR-AY</strain>
    </source>
</reference>
<evidence type="ECO:0008006" key="4">
    <source>
        <dbReference type="Google" id="ProtNLM"/>
    </source>
</evidence>
<dbReference type="EMBL" id="PQVG01000003">
    <property type="protein sequence ID" value="POY40456.1"/>
    <property type="molecule type" value="Genomic_DNA"/>
</dbReference>
<evidence type="ECO:0000256" key="1">
    <source>
        <dbReference type="SAM" id="Phobius"/>
    </source>
</evidence>
<keyword evidence="1" id="KW-1133">Transmembrane helix</keyword>
<dbReference type="Proteomes" id="UP000237310">
    <property type="component" value="Unassembled WGS sequence"/>
</dbReference>
<keyword evidence="3" id="KW-1185">Reference proteome</keyword>
<sequence>MKITCKNCNHIYTGHYCSNCGQTAETHRINFHFLWHEIRHSLFHFDEGILYSGKQLFTRPGHAIREFIEGKRIKHLKPMSLVIVLASLYGFMYHYFHISFVETTAQSSTETGIDNVKFNEWMGTHYAWTTLLMIPLYTIGTSIAFRKQGYNLVEYFIMNTFKASQKLFVHIALFPLIYYFNGTHTMTALSFAIYLVDVVFIYWTNAQFFNKMSLKKSFLLTLLSQLIFLTCLVSVILVVDLILKYF</sequence>
<feature type="transmembrane region" description="Helical" evidence="1">
    <location>
        <begin position="166"/>
        <end position="182"/>
    </location>
</feature>
<feature type="transmembrane region" description="Helical" evidence="1">
    <location>
        <begin position="218"/>
        <end position="243"/>
    </location>
</feature>
<organism evidence="2 3">
    <name type="scientific">Flavobacterium alvei</name>
    <dbReference type="NCBI Taxonomy" id="2080416"/>
    <lineage>
        <taxon>Bacteria</taxon>
        <taxon>Pseudomonadati</taxon>
        <taxon>Bacteroidota</taxon>
        <taxon>Flavobacteriia</taxon>
        <taxon>Flavobacteriales</taxon>
        <taxon>Flavobacteriaceae</taxon>
        <taxon>Flavobacterium</taxon>
    </lineage>
</organism>
<feature type="transmembrane region" description="Helical" evidence="1">
    <location>
        <begin position="126"/>
        <end position="145"/>
    </location>
</feature>
<name>A0A2S5AD61_9FLAO</name>
<evidence type="ECO:0000313" key="2">
    <source>
        <dbReference type="EMBL" id="POY40456.1"/>
    </source>
</evidence>
<gene>
    <name evidence="2" type="ORF">C3L50_07385</name>
</gene>
<proteinExistence type="predicted"/>
<evidence type="ECO:0000313" key="3">
    <source>
        <dbReference type="Proteomes" id="UP000237310"/>
    </source>
</evidence>
<dbReference type="Pfam" id="PF12412">
    <property type="entry name" value="DUF3667"/>
    <property type="match status" value="1"/>
</dbReference>
<feature type="transmembrane region" description="Helical" evidence="1">
    <location>
        <begin position="79"/>
        <end position="96"/>
    </location>
</feature>
<dbReference type="AlphaFoldDB" id="A0A2S5AD61"/>
<keyword evidence="1" id="KW-0812">Transmembrane</keyword>
<dbReference type="RefSeq" id="WP_103805518.1">
    <property type="nucleotide sequence ID" value="NZ_PQVG01000003.1"/>
</dbReference>
<protein>
    <recommendedName>
        <fullName evidence="4">DUF3667 domain-containing protein</fullName>
    </recommendedName>
</protein>
<accession>A0A2S5AD61</accession>
<keyword evidence="1" id="KW-0472">Membrane</keyword>